<dbReference type="EMBL" id="CP071796">
    <property type="protein sequence ID" value="QTD45418.1"/>
    <property type="molecule type" value="Genomic_DNA"/>
</dbReference>
<reference evidence="1" key="1">
    <citation type="submission" date="2021-03" db="EMBL/GenBank/DDBJ databases">
        <title>Ottowia sp. 27C isolated from the cloaca of a Giant Asian pond turtle (Heosemys grandis).</title>
        <authorList>
            <person name="Spergser J."/>
            <person name="Busse H.-J."/>
        </authorList>
    </citation>
    <scope>NUCLEOTIDE SEQUENCE</scope>
    <source>
        <strain evidence="1">27C</strain>
    </source>
</reference>
<proteinExistence type="predicted"/>
<accession>A0A975CL09</accession>
<evidence type="ECO:0000313" key="2">
    <source>
        <dbReference type="Proteomes" id="UP000663903"/>
    </source>
</evidence>
<gene>
    <name evidence="1" type="ORF">J1M35_00350</name>
</gene>
<dbReference type="KEGG" id="otd:J1M35_00350"/>
<keyword evidence="2" id="KW-1185">Reference proteome</keyword>
<organism evidence="1 2">
    <name type="scientific">Ottowia testudinis</name>
    <dbReference type="NCBI Taxonomy" id="2816950"/>
    <lineage>
        <taxon>Bacteria</taxon>
        <taxon>Pseudomonadati</taxon>
        <taxon>Pseudomonadota</taxon>
        <taxon>Betaproteobacteria</taxon>
        <taxon>Burkholderiales</taxon>
        <taxon>Comamonadaceae</taxon>
        <taxon>Ottowia</taxon>
    </lineage>
</organism>
<name>A0A975CL09_9BURK</name>
<dbReference type="AlphaFoldDB" id="A0A975CL09"/>
<evidence type="ECO:0000313" key="1">
    <source>
        <dbReference type="EMBL" id="QTD45418.1"/>
    </source>
</evidence>
<sequence length="153" mass="16396">MNAPLSTPAAASAPQYVLVRADELRLLLPQSDVGVAEYLDGALEPLDGAGLLLNPADAEASKFYAALSSHMKPLPEAPEGRFLTTTLGDAGDPLHWCWNEVRVVPGSAITPLTLPPALRAPYSPITEFALFEDHVVFLCDAARVTEFAFAHRT</sequence>
<dbReference type="Proteomes" id="UP000663903">
    <property type="component" value="Chromosome"/>
</dbReference>
<protein>
    <submittedName>
        <fullName evidence="1">Uncharacterized protein</fullName>
    </submittedName>
</protein>
<dbReference type="RefSeq" id="WP_208009166.1">
    <property type="nucleotide sequence ID" value="NZ_CP071796.1"/>
</dbReference>